<evidence type="ECO:0000259" key="4">
    <source>
        <dbReference type="SMART" id="SM00322"/>
    </source>
</evidence>
<sequence>MALSAADLQKRHELEGAPDPFPSLSQAVPAKLRASPSLPLDTESEEAFPALASATPVTDSAPKSVWGSTAGPRIKSAIPKAPVFADSFNLSAIDLSNSGKDGKPATLGEVIKQVIVKYNVKVEASANQKSHQTTFHVKADSQKDLDKAKRSLLALCSPQVTIVINAPASTIASIIGPKGATLKQIRDQTSVRVDIPKRDVGTANGNGHVNGNGKAHDEDEDEEPTIPVTLTGPQPLAYEAQALLNQIISSRTSKSTQRVRDIPAHILPFIVVRRTLFLSAAPDGYVSLALNAPAREITATGDREGVTRVVDSIKQTIAGFEAALKSIKISLPKRQHRLLTGQNADTIMIKSSCGVVVGKDDDTSDEVTVWGQPADLPNGLSAVMEQANSQYIHELTLPGPAAFSKQLASYFGKINFDKTIKASHPNVEVYLPSPDATTANYVIDLVGPKADVDAAIKQISDLLGKLIGSTRDVTVEWLFHRIIVGKYGKKLKQFHEAHNVNVYFPDEATESSNVLLVYDPSTPNASIFPDEKKKHLDEVEKEIVKWTSEIASVKTEVVPVEKRWHEAIVGHGGTTLNAVIGEDTTLSIKVGAEAGDATNADIIVVRGVAADVDRAIKDILKIIEDAKNDEIVNSYSTEFDIDKEYVGRIVGSQGAGINKLRDQLGVKVDVSDDVDEKDKDVTGKKKKAVHQKSRVKITGRKENAEEAKKRILVQLERLADETSEILKIPAQYHSSLIGQNGKYAIRLEEKYSVKITFPRQNADNGESKTREQLKPDEVLVKGGRKGVAGAKSELLEATEFEKESNNVIKFTVPTRSVARILGRGGASINEIKDATDAQIDIEKGSDEATSNTSITLRGTKKAIAEAKAAILAISEQVTEEVTASVTVENKFHRTIIGAGGQGLKELVARCDGPSDPKLQAGLIRFPRQGEPSDEVRIRGEPTLVAKLKAELELRVATLRDRVTLAVDIPAPQHRMLIGRGGQNLNEIEQKFDVKIQFPGSRTYNQAGEPENLADFADVDPANIVKVSGSRAAVEKALVDLKGNIRATPADMITSTVDVPLKYHNAISQQGSFFRTLKSHGVSVDHSLQPPKASTPARPTPSARIDDVADGTEPEWEVVPNHAEEEDVQSVWTLKARDQAGIEKAQTLIKQAIESASRQSHVGFLTMPDRSTFPRIVGTKGANVARLRNETGADITVSRENNTIVIIGSESEIVAAKDAILRMVSNPGRSRRND</sequence>
<dbReference type="PROSITE" id="PS50084">
    <property type="entry name" value="KH_TYPE_1"/>
    <property type="match status" value="8"/>
</dbReference>
<evidence type="ECO:0000256" key="1">
    <source>
        <dbReference type="ARBA" id="ARBA00022737"/>
    </source>
</evidence>
<dbReference type="InterPro" id="IPR004088">
    <property type="entry name" value="KH_dom_type_1"/>
</dbReference>
<feature type="region of interest" description="Disordered" evidence="3">
    <location>
        <begin position="1083"/>
        <end position="1103"/>
    </location>
</feature>
<feature type="region of interest" description="Disordered" evidence="3">
    <location>
        <begin position="1"/>
        <end position="26"/>
    </location>
</feature>
<dbReference type="Pfam" id="PF00013">
    <property type="entry name" value="KH_1"/>
    <property type="match status" value="7"/>
</dbReference>
<dbReference type="InterPro" id="IPR004087">
    <property type="entry name" value="KH_dom"/>
</dbReference>
<feature type="domain" description="K Homology" evidence="4">
    <location>
        <begin position="323"/>
        <end position="388"/>
    </location>
</feature>
<proteinExistence type="predicted"/>
<dbReference type="SMART" id="SM00322">
    <property type="entry name" value="KH"/>
    <property type="match status" value="10"/>
</dbReference>
<evidence type="ECO:0000256" key="2">
    <source>
        <dbReference type="PROSITE-ProRule" id="PRU00117"/>
    </source>
</evidence>
<keyword evidence="1" id="KW-0677">Repeat</keyword>
<feature type="region of interest" description="Disordered" evidence="3">
    <location>
        <begin position="198"/>
        <end position="227"/>
    </location>
</feature>
<dbReference type="OMA" id="DHAGQQV"/>
<dbReference type="Proteomes" id="UP000054270">
    <property type="component" value="Unassembled WGS sequence"/>
</dbReference>
<dbReference type="AlphaFoldDB" id="A0A0D2NW89"/>
<dbReference type="STRING" id="945553.A0A0D2NW89"/>
<feature type="domain" description="K Homology" evidence="4">
    <location>
        <begin position="633"/>
        <end position="716"/>
    </location>
</feature>
<dbReference type="Gene3D" id="3.30.1370.10">
    <property type="entry name" value="K Homology domain, type 1"/>
    <property type="match status" value="9"/>
</dbReference>
<feature type="domain" description="K Homology" evidence="4">
    <location>
        <begin position="158"/>
        <end position="249"/>
    </location>
</feature>
<feature type="domain" description="K Homology" evidence="4">
    <location>
        <begin position="879"/>
        <end position="956"/>
    </location>
</feature>
<evidence type="ECO:0000256" key="3">
    <source>
        <dbReference type="SAM" id="MobiDB-lite"/>
    </source>
</evidence>
<name>A0A0D2NW89_HYPSF</name>
<dbReference type="CDD" id="cd00105">
    <property type="entry name" value="KH-I"/>
    <property type="match status" value="1"/>
</dbReference>
<feature type="domain" description="K Homology" evidence="4">
    <location>
        <begin position="1155"/>
        <end position="1224"/>
    </location>
</feature>
<keyword evidence="6" id="KW-1185">Reference proteome</keyword>
<gene>
    <name evidence="5" type="ORF">HYPSUDRAFT_68288</name>
</gene>
<dbReference type="OrthoDB" id="10027144at2759"/>
<dbReference type="EMBL" id="KN817564">
    <property type="protein sequence ID" value="KJA20746.1"/>
    <property type="molecule type" value="Genomic_DNA"/>
</dbReference>
<dbReference type="GO" id="GO:0003723">
    <property type="term" value="F:RNA binding"/>
    <property type="evidence" value="ECO:0007669"/>
    <property type="project" value="UniProtKB-UniRule"/>
</dbReference>
<feature type="domain" description="K Homology" evidence="4">
    <location>
        <begin position="552"/>
        <end position="624"/>
    </location>
</feature>
<accession>A0A0D2NW89</accession>
<feature type="domain" description="K Homology" evidence="4">
    <location>
        <begin position="467"/>
        <end position="544"/>
    </location>
</feature>
<keyword evidence="2" id="KW-0694">RNA-binding</keyword>
<organism evidence="5 6">
    <name type="scientific">Hypholoma sublateritium (strain FD-334 SS-4)</name>
    <dbReference type="NCBI Taxonomy" id="945553"/>
    <lineage>
        <taxon>Eukaryota</taxon>
        <taxon>Fungi</taxon>
        <taxon>Dikarya</taxon>
        <taxon>Basidiomycota</taxon>
        <taxon>Agaricomycotina</taxon>
        <taxon>Agaricomycetes</taxon>
        <taxon>Agaricomycetidae</taxon>
        <taxon>Agaricales</taxon>
        <taxon>Agaricineae</taxon>
        <taxon>Strophariaceae</taxon>
        <taxon>Hypholoma</taxon>
    </lineage>
</organism>
<feature type="domain" description="K Homology" evidence="4">
    <location>
        <begin position="960"/>
        <end position="1045"/>
    </location>
</feature>
<evidence type="ECO:0000313" key="6">
    <source>
        <dbReference type="Proteomes" id="UP000054270"/>
    </source>
</evidence>
<dbReference type="CDD" id="cd22448">
    <property type="entry name" value="KH-I_ScSCP160_rpt3"/>
    <property type="match status" value="1"/>
</dbReference>
<feature type="domain" description="K Homology" evidence="4">
    <location>
        <begin position="804"/>
        <end position="875"/>
    </location>
</feature>
<dbReference type="SUPFAM" id="SSF54791">
    <property type="entry name" value="Eukaryotic type KH-domain (KH-domain type I)"/>
    <property type="match status" value="8"/>
</dbReference>
<protein>
    <recommendedName>
        <fullName evidence="4">K Homology domain-containing protein</fullName>
    </recommendedName>
</protein>
<feature type="domain" description="K Homology" evidence="4">
    <location>
        <begin position="720"/>
        <end position="799"/>
    </location>
</feature>
<dbReference type="InterPro" id="IPR036612">
    <property type="entry name" value="KH_dom_type_1_sf"/>
</dbReference>
<reference evidence="6" key="1">
    <citation type="submission" date="2014-04" db="EMBL/GenBank/DDBJ databases">
        <title>Evolutionary Origins and Diversification of the Mycorrhizal Mutualists.</title>
        <authorList>
            <consortium name="DOE Joint Genome Institute"/>
            <consortium name="Mycorrhizal Genomics Consortium"/>
            <person name="Kohler A."/>
            <person name="Kuo A."/>
            <person name="Nagy L.G."/>
            <person name="Floudas D."/>
            <person name="Copeland A."/>
            <person name="Barry K.W."/>
            <person name="Cichocki N."/>
            <person name="Veneault-Fourrey C."/>
            <person name="LaButti K."/>
            <person name="Lindquist E.A."/>
            <person name="Lipzen A."/>
            <person name="Lundell T."/>
            <person name="Morin E."/>
            <person name="Murat C."/>
            <person name="Riley R."/>
            <person name="Ohm R."/>
            <person name="Sun H."/>
            <person name="Tunlid A."/>
            <person name="Henrissat B."/>
            <person name="Grigoriev I.V."/>
            <person name="Hibbett D.S."/>
            <person name="Martin F."/>
        </authorList>
    </citation>
    <scope>NUCLEOTIDE SEQUENCE [LARGE SCALE GENOMIC DNA]</scope>
    <source>
        <strain evidence="6">FD-334 SS-4</strain>
    </source>
</reference>
<dbReference type="PANTHER" id="PTHR10288">
    <property type="entry name" value="KH DOMAIN CONTAINING RNA BINDING PROTEIN"/>
    <property type="match status" value="1"/>
</dbReference>
<evidence type="ECO:0000313" key="5">
    <source>
        <dbReference type="EMBL" id="KJA20746.1"/>
    </source>
</evidence>